<protein>
    <submittedName>
        <fullName evidence="2">Uncharacterized protein</fullName>
    </submittedName>
</protein>
<evidence type="ECO:0000313" key="2">
    <source>
        <dbReference type="EMBL" id="ABA50188.1"/>
    </source>
</evidence>
<accession>Q3JXN0</accession>
<name>Q3JXN0_BURP1</name>
<dbReference type="HOGENOM" id="CLU_574503_0_0_4"/>
<dbReference type="EMBL" id="CP000124">
    <property type="protein sequence ID" value="ABA50188.1"/>
    <property type="molecule type" value="Genomic_DNA"/>
</dbReference>
<dbReference type="KEGG" id="bpm:BURPS1710b_0258"/>
<organism evidence="2 3">
    <name type="scientific">Burkholderia pseudomallei (strain 1710b)</name>
    <dbReference type="NCBI Taxonomy" id="320372"/>
    <lineage>
        <taxon>Bacteria</taxon>
        <taxon>Pseudomonadati</taxon>
        <taxon>Pseudomonadota</taxon>
        <taxon>Betaproteobacteria</taxon>
        <taxon>Burkholderiales</taxon>
        <taxon>Burkholderiaceae</taxon>
        <taxon>Burkholderia</taxon>
        <taxon>pseudomallei group</taxon>
    </lineage>
</organism>
<dbReference type="Proteomes" id="UP000002700">
    <property type="component" value="Chromosome I"/>
</dbReference>
<feature type="compositionally biased region" description="Basic residues" evidence="1">
    <location>
        <begin position="16"/>
        <end position="40"/>
    </location>
</feature>
<sequence length="475" mass="52792">MSRAVERRGAQEIGRARRKRRERPNRRAGRGARRAARPTRRPAAPRGGSEPRADAGRQLELIGRAVRGRDRIAAVQAHVVAGEVQLGALRQVVEHRAVQRFLEAVADARREAEVADVRVRHVAVAVVRGVVHAHLLIAELVVERALRRDLERHRPRVVLALAERALIAQVAEVAGVHAEDVERVVAADRERLVRVARVVHVAEEARHVERAAVVAERDLIGRVLPEARRIAERVARAREDAVAEQLLPREAVVVARARRTGRVEDHLLEVVRVRPAAFLGRELRRAVRVAVDRRRVARDRVLEARGELAERVVFDADPRIAVEDLARVLHVAVGYRVFAFEPEDHLRAAADVLRALQPPAAAAEPRLAAEPHADHVIALRVRVRAIGRNAQVDEPVELDARLRVRLRRRAGGRRDGKCQVLSFQDRPLRYRVDRHSFVVRSVGCADAARCASNGHAIVVGAILRGAFAPATRISG</sequence>
<evidence type="ECO:0000313" key="3">
    <source>
        <dbReference type="Proteomes" id="UP000002700"/>
    </source>
</evidence>
<dbReference type="AlphaFoldDB" id="Q3JXN0"/>
<dbReference type="EnsemblBacteria" id="ABA50188">
    <property type="protein sequence ID" value="ABA50188"/>
    <property type="gene ID" value="BURPS1710b_0258"/>
</dbReference>
<evidence type="ECO:0000256" key="1">
    <source>
        <dbReference type="SAM" id="MobiDB-lite"/>
    </source>
</evidence>
<reference evidence="2 3" key="1">
    <citation type="submission" date="2005-09" db="EMBL/GenBank/DDBJ databases">
        <authorList>
            <person name="Woods D.E."/>
            <person name="Nierman W.C."/>
        </authorList>
    </citation>
    <scope>NUCLEOTIDE SEQUENCE [LARGE SCALE GENOMIC DNA]</scope>
    <source>
        <strain evidence="2 3">1710b</strain>
    </source>
</reference>
<gene>
    <name evidence="2" type="ordered locus">BURPS1710b_0258</name>
</gene>
<feature type="region of interest" description="Disordered" evidence="1">
    <location>
        <begin position="1"/>
        <end position="55"/>
    </location>
</feature>
<proteinExistence type="predicted"/>
<feature type="compositionally biased region" description="Basic and acidic residues" evidence="1">
    <location>
        <begin position="1"/>
        <end position="10"/>
    </location>
</feature>